<dbReference type="CDD" id="cd09272">
    <property type="entry name" value="RNase_HI_RT_Ty1"/>
    <property type="match status" value="1"/>
</dbReference>
<keyword evidence="4" id="KW-1185">Reference proteome</keyword>
<evidence type="ECO:0000259" key="2">
    <source>
        <dbReference type="Pfam" id="PF13976"/>
    </source>
</evidence>
<dbReference type="Proteomes" id="UP000327157">
    <property type="component" value="Chromosome 6"/>
</dbReference>
<feature type="domain" description="Reverse transcriptase Ty1/copia-type" evidence="1">
    <location>
        <begin position="579"/>
        <end position="695"/>
    </location>
</feature>
<dbReference type="OrthoDB" id="1937754at2759"/>
<evidence type="ECO:0000313" key="3">
    <source>
        <dbReference type="EMBL" id="KAB2632602.1"/>
    </source>
</evidence>
<reference evidence="3 4" key="1">
    <citation type="submission" date="2019-09" db="EMBL/GenBank/DDBJ databases">
        <authorList>
            <person name="Ou C."/>
        </authorList>
    </citation>
    <scope>NUCLEOTIDE SEQUENCE [LARGE SCALE GENOMIC DNA]</scope>
    <source>
        <strain evidence="3">S2</strain>
        <tissue evidence="3">Leaf</tissue>
    </source>
</reference>
<name>A0A5N5I2H2_9ROSA</name>
<dbReference type="PANTHER" id="PTHR47481:SF22">
    <property type="entry name" value="RETROTRANSPOSON GAG DOMAIN-CONTAINING PROTEIN"/>
    <property type="match status" value="1"/>
</dbReference>
<accession>A0A5N5I2H2</accession>
<sequence length="805" mass="91602">MYQGWKRLARAFSKTLLQPRGIVLTGLLSSSTKYSISPFDRSNWEVEAITKGEEVEGMEVELCPTKDAAIPTLAYKNKSQSRKLNDTYQNKLILLMDHLLPTFKLTRLGIELDENQRCLLRTEAPHSKSARVLQTLEKCYSSFLQSNGKNETSRGFWETLGIYMCVCVCISITQKPIHWYIVNGIYSVFSRGSPDSIAGRRCTCRINHLKDELHTIQKKGDTIDEYFLRLKAIKDQLQAAGEKMTDNDLIIATLTRLPSNYDMIRTNILSRDLPITLKDANLVQNMAAMYVNAHSPHGNVVNAFGLSNSSSSSSPSPSNGGRHFDVNNYRHRESWIVDTIVSHHMTPDIHVLNKATPYEGIEKIIVGNGEGLKFICDDIQFFVQDKATRAILHHEKSSKNELFKIHVHIFPTLLDQDVHPSAFLGHAVKTSLWHQRLGHPFNDILTTMLRDLDISCVPDELVKICSHCLSCKMSRLPFSDRIDRVDIPFCKIHSDVWGPSPVVSLEGYKYYVSFIDEATRFHVIYDETIFPYNELPRILVLLPVRGFTFLADIVDASEPSTFRQASQIPQWQMAMQEEFNQASWAWNAKFTSYLQAIGFKVSVSDSSLFVKVIDTQVVILLLYVDDIIIKGSSSQLIQYVINTLSEVFDLKRMGKLAYFLGLQVTYKSNGDLFINQAKYVKDLLHKVGMDDCNSTEAEYHALAHITTDIAWIGLLLKDLHECFPFPLVIFCYNQSAITLSLNPVQYSYIKHLETDFHFVCERVQSGDLSVQYICTTDQVIDVLTKGLHEPDFLRHCFNLKLGYPS</sequence>
<proteinExistence type="predicted"/>
<dbReference type="EMBL" id="SMOL01000120">
    <property type="protein sequence ID" value="KAB2632602.1"/>
    <property type="molecule type" value="Genomic_DNA"/>
</dbReference>
<comment type="caution">
    <text evidence="3">The sequence shown here is derived from an EMBL/GenBank/DDBJ whole genome shotgun (WGS) entry which is preliminary data.</text>
</comment>
<dbReference type="InterPro" id="IPR013103">
    <property type="entry name" value="RVT_2"/>
</dbReference>
<dbReference type="Pfam" id="PF07727">
    <property type="entry name" value="RVT_2"/>
    <property type="match status" value="1"/>
</dbReference>
<protein>
    <submittedName>
        <fullName evidence="3">Uncharacterized protein</fullName>
    </submittedName>
</protein>
<feature type="domain" description="GAG-pre-integrase" evidence="2">
    <location>
        <begin position="429"/>
        <end position="473"/>
    </location>
</feature>
<dbReference type="AlphaFoldDB" id="A0A5N5I2H2"/>
<evidence type="ECO:0000313" key="4">
    <source>
        <dbReference type="Proteomes" id="UP000327157"/>
    </source>
</evidence>
<gene>
    <name evidence="3" type="ORF">D8674_028849</name>
</gene>
<dbReference type="InterPro" id="IPR025724">
    <property type="entry name" value="GAG-pre-integrase_dom"/>
</dbReference>
<dbReference type="Pfam" id="PF13976">
    <property type="entry name" value="gag_pre-integrs"/>
    <property type="match status" value="1"/>
</dbReference>
<reference evidence="4" key="2">
    <citation type="submission" date="2019-10" db="EMBL/GenBank/DDBJ databases">
        <title>A de novo genome assembly of a pear dwarfing rootstock.</title>
        <authorList>
            <person name="Wang F."/>
            <person name="Wang J."/>
            <person name="Li S."/>
            <person name="Zhang Y."/>
            <person name="Fang M."/>
            <person name="Ma L."/>
            <person name="Zhao Y."/>
            <person name="Jiang S."/>
        </authorList>
    </citation>
    <scope>NUCLEOTIDE SEQUENCE [LARGE SCALE GENOMIC DNA]</scope>
</reference>
<reference evidence="3 4" key="3">
    <citation type="submission" date="2019-11" db="EMBL/GenBank/DDBJ databases">
        <title>A de novo genome assembly of a pear dwarfing rootstock.</title>
        <authorList>
            <person name="Wang F."/>
            <person name="Wang J."/>
            <person name="Li S."/>
            <person name="Zhang Y."/>
            <person name="Fang M."/>
            <person name="Ma L."/>
            <person name="Zhao Y."/>
            <person name="Jiang S."/>
        </authorList>
    </citation>
    <scope>NUCLEOTIDE SEQUENCE [LARGE SCALE GENOMIC DNA]</scope>
    <source>
        <strain evidence="3">S2</strain>
        <tissue evidence="3">Leaf</tissue>
    </source>
</reference>
<dbReference type="PANTHER" id="PTHR47481">
    <property type="match status" value="1"/>
</dbReference>
<dbReference type="Pfam" id="PF14223">
    <property type="entry name" value="Retrotran_gag_2"/>
    <property type="match status" value="1"/>
</dbReference>
<organism evidence="3 4">
    <name type="scientific">Pyrus ussuriensis x Pyrus communis</name>
    <dbReference type="NCBI Taxonomy" id="2448454"/>
    <lineage>
        <taxon>Eukaryota</taxon>
        <taxon>Viridiplantae</taxon>
        <taxon>Streptophyta</taxon>
        <taxon>Embryophyta</taxon>
        <taxon>Tracheophyta</taxon>
        <taxon>Spermatophyta</taxon>
        <taxon>Magnoliopsida</taxon>
        <taxon>eudicotyledons</taxon>
        <taxon>Gunneridae</taxon>
        <taxon>Pentapetalae</taxon>
        <taxon>rosids</taxon>
        <taxon>fabids</taxon>
        <taxon>Rosales</taxon>
        <taxon>Rosaceae</taxon>
        <taxon>Amygdaloideae</taxon>
        <taxon>Maleae</taxon>
        <taxon>Pyrus</taxon>
    </lineage>
</organism>
<evidence type="ECO:0000259" key="1">
    <source>
        <dbReference type="Pfam" id="PF07727"/>
    </source>
</evidence>